<dbReference type="InterPro" id="IPR016032">
    <property type="entry name" value="Sig_transdc_resp-reg_C-effctor"/>
</dbReference>
<evidence type="ECO:0000256" key="1">
    <source>
        <dbReference type="ARBA" id="ARBA00005820"/>
    </source>
</evidence>
<dbReference type="InterPro" id="IPR036388">
    <property type="entry name" value="WH-like_DNA-bd_sf"/>
</dbReference>
<protein>
    <recommendedName>
        <fullName evidence="6">OmpR/PhoB-type domain-containing protein</fullName>
    </recommendedName>
</protein>
<keyword evidence="8" id="KW-1185">Reference proteome</keyword>
<organism evidence="7 8">
    <name type="scientific">Plantactinospora alkalitolerans</name>
    <dbReference type="NCBI Taxonomy" id="2789879"/>
    <lineage>
        <taxon>Bacteria</taxon>
        <taxon>Bacillati</taxon>
        <taxon>Actinomycetota</taxon>
        <taxon>Actinomycetes</taxon>
        <taxon>Micromonosporales</taxon>
        <taxon>Micromonosporaceae</taxon>
        <taxon>Plantactinospora</taxon>
    </lineage>
</organism>
<dbReference type="PANTHER" id="PTHR35807">
    <property type="entry name" value="TRANSCRIPTIONAL REGULATOR REDD-RELATED"/>
    <property type="match status" value="1"/>
</dbReference>
<dbReference type="InterPro" id="IPR001867">
    <property type="entry name" value="OmpR/PhoB-type_DNA-bd"/>
</dbReference>
<dbReference type="SMART" id="SM01043">
    <property type="entry name" value="BTAD"/>
    <property type="match status" value="1"/>
</dbReference>
<dbReference type="Gene3D" id="1.10.10.10">
    <property type="entry name" value="Winged helix-like DNA-binding domain superfamily/Winged helix DNA-binding domain"/>
    <property type="match status" value="1"/>
</dbReference>
<dbReference type="PANTHER" id="PTHR35807:SF1">
    <property type="entry name" value="TRANSCRIPTIONAL REGULATOR REDD"/>
    <property type="match status" value="1"/>
</dbReference>
<dbReference type="SUPFAM" id="SSF52540">
    <property type="entry name" value="P-loop containing nucleoside triphosphate hydrolases"/>
    <property type="match status" value="1"/>
</dbReference>
<gene>
    <name evidence="7" type="ORF">I0C86_23230</name>
</gene>
<dbReference type="InterPro" id="IPR027417">
    <property type="entry name" value="P-loop_NTPase"/>
</dbReference>
<dbReference type="Gene3D" id="1.25.40.10">
    <property type="entry name" value="Tetratricopeptide repeat domain"/>
    <property type="match status" value="1"/>
</dbReference>
<dbReference type="EMBL" id="JADPUN010000211">
    <property type="protein sequence ID" value="MBF9131855.1"/>
    <property type="molecule type" value="Genomic_DNA"/>
</dbReference>
<evidence type="ECO:0000256" key="2">
    <source>
        <dbReference type="ARBA" id="ARBA00023015"/>
    </source>
</evidence>
<dbReference type="Gene3D" id="3.40.50.300">
    <property type="entry name" value="P-loop containing nucleotide triphosphate hydrolases"/>
    <property type="match status" value="1"/>
</dbReference>
<evidence type="ECO:0000313" key="7">
    <source>
        <dbReference type="EMBL" id="MBF9131855.1"/>
    </source>
</evidence>
<keyword evidence="2" id="KW-0805">Transcription regulation</keyword>
<keyword evidence="3 5" id="KW-0238">DNA-binding</keyword>
<dbReference type="InterPro" id="IPR051677">
    <property type="entry name" value="AfsR-DnrI-RedD_regulator"/>
</dbReference>
<dbReference type="RefSeq" id="WP_196203395.1">
    <property type="nucleotide sequence ID" value="NZ_JADPUN010000211.1"/>
</dbReference>
<evidence type="ECO:0000256" key="4">
    <source>
        <dbReference type="ARBA" id="ARBA00023163"/>
    </source>
</evidence>
<evidence type="ECO:0000256" key="3">
    <source>
        <dbReference type="ARBA" id="ARBA00023125"/>
    </source>
</evidence>
<dbReference type="Pfam" id="PF03704">
    <property type="entry name" value="BTAD"/>
    <property type="match status" value="1"/>
</dbReference>
<dbReference type="PRINTS" id="PR00364">
    <property type="entry name" value="DISEASERSIST"/>
</dbReference>
<comment type="caution">
    <text evidence="7">The sequence shown here is derived from an EMBL/GenBank/DDBJ whole genome shotgun (WGS) entry which is preliminary data.</text>
</comment>
<evidence type="ECO:0000313" key="8">
    <source>
        <dbReference type="Proteomes" id="UP000638560"/>
    </source>
</evidence>
<dbReference type="PROSITE" id="PS51755">
    <property type="entry name" value="OMPR_PHOB"/>
    <property type="match status" value="1"/>
</dbReference>
<dbReference type="Proteomes" id="UP000638560">
    <property type="component" value="Unassembled WGS sequence"/>
</dbReference>
<name>A0ABS0H068_9ACTN</name>
<dbReference type="CDD" id="cd15831">
    <property type="entry name" value="BTAD"/>
    <property type="match status" value="1"/>
</dbReference>
<evidence type="ECO:0000256" key="5">
    <source>
        <dbReference type="PROSITE-ProRule" id="PRU01091"/>
    </source>
</evidence>
<dbReference type="SMART" id="SM00862">
    <property type="entry name" value="Trans_reg_C"/>
    <property type="match status" value="1"/>
</dbReference>
<dbReference type="InterPro" id="IPR011990">
    <property type="entry name" value="TPR-like_helical_dom_sf"/>
</dbReference>
<feature type="domain" description="OmpR/PhoB-type" evidence="6">
    <location>
        <begin position="1"/>
        <end position="87"/>
    </location>
</feature>
<comment type="similarity">
    <text evidence="1">Belongs to the AfsR/DnrI/RedD regulatory family.</text>
</comment>
<accession>A0ABS0H068</accession>
<proteinExistence type="inferred from homology"/>
<keyword evidence="4" id="KW-0804">Transcription</keyword>
<dbReference type="SUPFAM" id="SSF46894">
    <property type="entry name" value="C-terminal effector domain of the bipartite response regulators"/>
    <property type="match status" value="1"/>
</dbReference>
<evidence type="ECO:0000259" key="6">
    <source>
        <dbReference type="PROSITE" id="PS51755"/>
    </source>
</evidence>
<feature type="DNA-binding region" description="OmpR/PhoB-type" evidence="5">
    <location>
        <begin position="1"/>
        <end position="87"/>
    </location>
</feature>
<dbReference type="InterPro" id="IPR005158">
    <property type="entry name" value="BTAD"/>
</dbReference>
<sequence length="635" mass="69029">MTLNGKPVVIPSLIQRNLVGFLALRPGYAVPIAEIAELLWPQQQPPSWRNLIHVHVNRLRALIEPARDRRTPSRVLVALSASYKLDLAPEQLDVTRFDNTAAEAQRVAKTGDLPRAFQLYEQALECWRGPVLADSDDRLRRHPRTHTWNRRRVEVAMAFAELAFTCGKHARANRWLRELSDEDPLNERLHAQLMVALAGSGEQAAALQVFTRMRARLADQLGVDPGPQMREAQQLVLGWSAPARPDAVAGPARPRISPVPQQVPAAVPTFVGRDTELRWLDALADPGGSQPEAPPVGIISGTAGVGKTALAVRWAHQMRRLFPDGQLYLNLHGYDRGRPAMNPAEALRELLRSLGVSIQRIPAGLEARSALYRSILTDQRILVLLDNARDSDQVRPLLPSAPGAVVVVTSRDSLSGVVTAPGARTLALDLMTDAEAREMLSSWIGTPYAVAEPSAVDSVIAFTARLPLALAIVAARAAGDPATPLSVLAGELRDAGSRPDALAAGEPTTNIRTVFAWSYQMLSPQGARLFRTLGLYPGLEFGTTTAASLAGMPVAQVGPVLAELVRANLLTEHTSGRFTFHDLLRAYAADLGQTADDATRRHTTLEPIVEHYLQSAYPGDEMVERHRGPLPLAPP</sequence>
<reference evidence="7 8" key="1">
    <citation type="submission" date="2020-11" db="EMBL/GenBank/DDBJ databases">
        <title>A novel isolate from a Black sea contaminated sediment with potential to produce alkanes: Plantactinospora alkalitolerans sp. nov.</title>
        <authorList>
            <person name="Carro L."/>
            <person name="Veyisoglu A."/>
            <person name="Guven K."/>
            <person name="Schumann P."/>
            <person name="Klenk H.-P."/>
            <person name="Sahin N."/>
        </authorList>
    </citation>
    <scope>NUCLEOTIDE SEQUENCE [LARGE SCALE GENOMIC DNA]</scope>
    <source>
        <strain evidence="7 8">S1510</strain>
    </source>
</reference>
<dbReference type="SUPFAM" id="SSF48452">
    <property type="entry name" value="TPR-like"/>
    <property type="match status" value="1"/>
</dbReference>